<dbReference type="PANTHER" id="PTHR46066:SF2">
    <property type="entry name" value="CHITINASE DOMAIN-CONTAINING PROTEIN 1"/>
    <property type="match status" value="1"/>
</dbReference>
<name>A0A923LPT8_9FIRM</name>
<dbReference type="Proteomes" id="UP000606720">
    <property type="component" value="Unassembled WGS sequence"/>
</dbReference>
<keyword evidence="3" id="KW-0378">Hydrolase</keyword>
<dbReference type="EMBL" id="JACOPH010000004">
    <property type="protein sequence ID" value="MBC5713884.1"/>
    <property type="molecule type" value="Genomic_DNA"/>
</dbReference>
<keyword evidence="1" id="KW-0472">Membrane</keyword>
<dbReference type="GO" id="GO:0008061">
    <property type="term" value="F:chitin binding"/>
    <property type="evidence" value="ECO:0007669"/>
    <property type="project" value="InterPro"/>
</dbReference>
<evidence type="ECO:0000259" key="2">
    <source>
        <dbReference type="PROSITE" id="PS51910"/>
    </source>
</evidence>
<dbReference type="Pfam" id="PF00704">
    <property type="entry name" value="Glyco_hydro_18"/>
    <property type="match status" value="1"/>
</dbReference>
<keyword evidence="1" id="KW-0812">Transmembrane</keyword>
<accession>A0A923LPT8</accession>
<dbReference type="RefSeq" id="WP_186866683.1">
    <property type="nucleotide sequence ID" value="NZ_JACOPH010000004.1"/>
</dbReference>
<dbReference type="SUPFAM" id="SSF51445">
    <property type="entry name" value="(Trans)glycosidases"/>
    <property type="match status" value="1"/>
</dbReference>
<keyword evidence="1" id="KW-1133">Transmembrane helix</keyword>
<dbReference type="GO" id="GO:0016787">
    <property type="term" value="F:hydrolase activity"/>
    <property type="evidence" value="ECO:0007669"/>
    <property type="project" value="UniProtKB-KW"/>
</dbReference>
<proteinExistence type="predicted"/>
<dbReference type="GO" id="GO:0005975">
    <property type="term" value="P:carbohydrate metabolic process"/>
    <property type="evidence" value="ECO:0007669"/>
    <property type="project" value="InterPro"/>
</dbReference>
<keyword evidence="4" id="KW-1185">Reference proteome</keyword>
<dbReference type="Gene3D" id="3.20.20.80">
    <property type="entry name" value="Glycosidases"/>
    <property type="match status" value="1"/>
</dbReference>
<dbReference type="PROSITE" id="PS51910">
    <property type="entry name" value="GH18_2"/>
    <property type="match status" value="1"/>
</dbReference>
<protein>
    <submittedName>
        <fullName evidence="3">Glycosyl hydrolase family 18</fullName>
    </submittedName>
</protein>
<organism evidence="3 4">
    <name type="scientific">Roseburia zhanii</name>
    <dbReference type="NCBI Taxonomy" id="2763064"/>
    <lineage>
        <taxon>Bacteria</taxon>
        <taxon>Bacillati</taxon>
        <taxon>Bacillota</taxon>
        <taxon>Clostridia</taxon>
        <taxon>Lachnospirales</taxon>
        <taxon>Lachnospiraceae</taxon>
        <taxon>Roseburia</taxon>
    </lineage>
</organism>
<sequence>MERRRQRQSVILIAAVVIIIIFVIIIGKIIDRYTPTKEVMDLYEYYGLTNDTSAAIVLNDEVIEPQAVIKDGMAYLDYDTVKNLLNERFYWDGYENILLYTTPEDVISASASSKDYYVTKEKKSENYMIVYADTSTAYIAVDYVKKFTDITYQFFSEPNVLVMRTDFAKAKTAAVKKATQVRYRGGIKSPILAEVEKDDVLTILESGDNWDKVATSKGVIGYVQQKKLGKEEEKGYKHSPVKEEFSHILKDHKINMGWHQVTTTDANSTVANVISNTKGLNVISPTWFYLNDNDGNLMNLASADYVDYCHSQGVEVWALVSNLENEEVDTTEVLTHTSKRTNVVNQLIAAAIQYNFDGINVDFEALSKDAGEGYIQFIRELSLKCENNGIVLSVDNYVPMEYNLFYDRKEQANFADYVIIMGYDEHYAGSDEGSVASIGFVNQGIEDTLKEVPAEQVILAAPLYTRVWALTPKDAGEDVEAASEDYVPYELSSQAVGMQEAWNMVSANGVEPTWSDEDGQYYAEYVNDGVTYKIWLEDTRSLELKLQAATDNGLAGVAFWKLGFDDASLWDTAIKYLN</sequence>
<dbReference type="Gene3D" id="3.10.50.10">
    <property type="match status" value="1"/>
</dbReference>
<dbReference type="InterPro" id="IPR003646">
    <property type="entry name" value="SH3-like_bac-type"/>
</dbReference>
<dbReference type="InterPro" id="IPR001223">
    <property type="entry name" value="Glyco_hydro18_cat"/>
</dbReference>
<feature type="domain" description="GH18" evidence="2">
    <location>
        <begin position="252"/>
        <end position="578"/>
    </location>
</feature>
<gene>
    <name evidence="3" type="ORF">H8S17_06595</name>
</gene>
<feature type="transmembrane region" description="Helical" evidence="1">
    <location>
        <begin position="12"/>
        <end position="30"/>
    </location>
</feature>
<dbReference type="InterPro" id="IPR017853">
    <property type="entry name" value="GH"/>
</dbReference>
<reference evidence="3" key="1">
    <citation type="submission" date="2020-08" db="EMBL/GenBank/DDBJ databases">
        <title>Genome public.</title>
        <authorList>
            <person name="Liu C."/>
            <person name="Sun Q."/>
        </authorList>
    </citation>
    <scope>NUCLEOTIDE SEQUENCE</scope>
    <source>
        <strain evidence="3">BX1005</strain>
    </source>
</reference>
<dbReference type="AlphaFoldDB" id="A0A923LPT8"/>
<evidence type="ECO:0000313" key="3">
    <source>
        <dbReference type="EMBL" id="MBC5713884.1"/>
    </source>
</evidence>
<dbReference type="SMART" id="SM00636">
    <property type="entry name" value="Glyco_18"/>
    <property type="match status" value="1"/>
</dbReference>
<dbReference type="Gene3D" id="2.30.30.40">
    <property type="entry name" value="SH3 Domains"/>
    <property type="match status" value="1"/>
</dbReference>
<dbReference type="SMART" id="SM00287">
    <property type="entry name" value="SH3b"/>
    <property type="match status" value="1"/>
</dbReference>
<evidence type="ECO:0000256" key="1">
    <source>
        <dbReference type="SAM" id="Phobius"/>
    </source>
</evidence>
<dbReference type="InterPro" id="IPR029070">
    <property type="entry name" value="Chitinase_insertion_sf"/>
</dbReference>
<dbReference type="InterPro" id="IPR011583">
    <property type="entry name" value="Chitinase_II/V-like_cat"/>
</dbReference>
<comment type="caution">
    <text evidence="3">The sequence shown here is derived from an EMBL/GenBank/DDBJ whole genome shotgun (WGS) entry which is preliminary data.</text>
</comment>
<dbReference type="PANTHER" id="PTHR46066">
    <property type="entry name" value="CHITINASE DOMAIN-CONTAINING PROTEIN 1 FAMILY MEMBER"/>
    <property type="match status" value="1"/>
</dbReference>
<evidence type="ECO:0000313" key="4">
    <source>
        <dbReference type="Proteomes" id="UP000606720"/>
    </source>
</evidence>